<accession>E4URZ2</accession>
<dbReference type="Pfam" id="PF21796">
    <property type="entry name" value="Cac1_C"/>
    <property type="match status" value="1"/>
</dbReference>
<feature type="compositionally biased region" description="Polar residues" evidence="7">
    <location>
        <begin position="71"/>
        <end position="87"/>
    </location>
</feature>
<feature type="compositionally biased region" description="Polar residues" evidence="7">
    <location>
        <begin position="38"/>
        <end position="48"/>
    </location>
</feature>
<feature type="region of interest" description="Disordered" evidence="7">
    <location>
        <begin position="38"/>
        <end position="238"/>
    </location>
</feature>
<evidence type="ECO:0000256" key="7">
    <source>
        <dbReference type="SAM" id="MobiDB-lite"/>
    </source>
</evidence>
<evidence type="ECO:0000256" key="5">
    <source>
        <dbReference type="ARBA" id="ARBA00023204"/>
    </source>
</evidence>
<evidence type="ECO:0000256" key="1">
    <source>
        <dbReference type="ARBA" id="ARBA00004123"/>
    </source>
</evidence>
<keyword evidence="2" id="KW-0235">DNA replication</keyword>
<dbReference type="Pfam" id="PF12253">
    <property type="entry name" value="CAF1A_dimeriz"/>
    <property type="match status" value="1"/>
</dbReference>
<evidence type="ECO:0000256" key="2">
    <source>
        <dbReference type="ARBA" id="ARBA00022705"/>
    </source>
</evidence>
<dbReference type="RefSeq" id="XP_003174079.1">
    <property type="nucleotide sequence ID" value="XM_003174031.1"/>
</dbReference>
<dbReference type="GO" id="GO:0005634">
    <property type="term" value="C:nucleus"/>
    <property type="evidence" value="ECO:0007669"/>
    <property type="project" value="UniProtKB-SubCell"/>
</dbReference>
<feature type="compositionally biased region" description="Basic and acidic residues" evidence="7">
    <location>
        <begin position="109"/>
        <end position="191"/>
    </location>
</feature>
<feature type="region of interest" description="Disordered" evidence="7">
    <location>
        <begin position="498"/>
        <end position="535"/>
    </location>
</feature>
<keyword evidence="6" id="KW-0539">Nucleus</keyword>
<name>E4URZ2_ARTGP</name>
<keyword evidence="3" id="KW-0227">DNA damage</keyword>
<dbReference type="PANTHER" id="PTHR15272">
    <property type="entry name" value="CHROMATIN ASSEMBLY FACTOR 1 SUBUNIT A CAF-1 SUBUNIT A"/>
    <property type="match status" value="1"/>
</dbReference>
<dbReference type="EMBL" id="DS989824">
    <property type="protein sequence ID" value="EFR01249.1"/>
    <property type="molecule type" value="Genomic_DNA"/>
</dbReference>
<evidence type="ECO:0000256" key="3">
    <source>
        <dbReference type="ARBA" id="ARBA00022763"/>
    </source>
</evidence>
<evidence type="ECO:0000259" key="9">
    <source>
        <dbReference type="Pfam" id="PF12253"/>
    </source>
</evidence>
<protein>
    <recommendedName>
        <fullName evidence="13">Chromatin assembly factor 1 subunit A</fullName>
    </recommendedName>
</protein>
<dbReference type="OMA" id="YENVRPP"/>
<dbReference type="STRING" id="535722.E4URZ2"/>
<sequence>MTEVDVRSGMNGIPASRLTPEPPKKRVFDELETTVQLSTASATKSNVDNAVDLSNSTTPAPSSTNAGPVSDNATHPSPTNDVTTGQVPSTPKAKPTNPNKKRRLSPASKEAKERQKAEEKAKKEAERKAKEEEKKKRDEEKEEERKVKEKEKKKREEEREEKRRQKEEEKQAKEDEKRKKEEEKQKKERSQMKLNAFFTKPKPTPSSTKGTDVNATGATAISASDSTNKESKPSSDFELEFPPFFVQSHVKLAPTHRFGRDSSSLGYACEKLDSLCKSAFGLANDDNPSQQYKPAEVFQMISYRRRQGDPTTPSVKEILLKLQDPELNSIGLTGTNGTPTQVEKMLRKIPMKVLNFREDVRPPYQGTFTKRLEQRAARKLCRNPFWRGVPDFNYDYDSEAEWEEPEEGEDILSEGDDEVSDDGEDDMDDFLDDGEDESANTKRRMIVGELEPKCTGICWAEENADNTILNQHRMEIIPDNITFPIDPFSTQYWETKPKVSPGQSTFKVPHRPSTVKKSLSKSQQQSLLSPSSAAKSSKKLTPMVVVPVARPKPRIQFPEDKLDEFKEAVSGSNLTKAGLIEVLKKRFPKVSKDIIKETLTAIAARQGQKEVDKKWVLL</sequence>
<dbReference type="eggNOG" id="KOG4363">
    <property type="taxonomic scope" value="Eukaryota"/>
</dbReference>
<feature type="compositionally biased region" description="Low complexity" evidence="7">
    <location>
        <begin position="516"/>
        <end position="535"/>
    </location>
</feature>
<evidence type="ECO:0008006" key="13">
    <source>
        <dbReference type="Google" id="ProtNLM"/>
    </source>
</evidence>
<keyword evidence="5" id="KW-0234">DNA repair</keyword>
<proteinExistence type="predicted"/>
<keyword evidence="12" id="KW-1185">Reference proteome</keyword>
<dbReference type="Proteomes" id="UP000002669">
    <property type="component" value="Unassembled WGS sequence"/>
</dbReference>
<feature type="compositionally biased region" description="Low complexity" evidence="7">
    <location>
        <begin position="88"/>
        <end position="98"/>
    </location>
</feature>
<evidence type="ECO:0000256" key="6">
    <source>
        <dbReference type="ARBA" id="ARBA00023242"/>
    </source>
</evidence>
<comment type="subcellular location">
    <subcellularLocation>
        <location evidence="1">Nucleus</location>
    </subcellularLocation>
</comment>
<feature type="domain" description="Chromatin assembly factor 1 p150 subunit acidic region" evidence="8">
    <location>
        <begin position="100"/>
        <end position="214"/>
    </location>
</feature>
<evidence type="ECO:0000259" key="10">
    <source>
        <dbReference type="Pfam" id="PF21796"/>
    </source>
</evidence>
<dbReference type="VEuPathDB" id="FungiDB:MGYG_04253"/>
<reference evidence="12" key="1">
    <citation type="journal article" date="2012" name="MBio">
        <title>Comparative genome analysis of Trichophyton rubrum and related dermatophytes reveals candidate genes involved in infection.</title>
        <authorList>
            <person name="Martinez D.A."/>
            <person name="Oliver B.G."/>
            <person name="Graeser Y."/>
            <person name="Goldberg J.M."/>
            <person name="Li W."/>
            <person name="Martinez-Rossi N.M."/>
            <person name="Monod M."/>
            <person name="Shelest E."/>
            <person name="Barton R.C."/>
            <person name="Birch E."/>
            <person name="Brakhage A.A."/>
            <person name="Chen Z."/>
            <person name="Gurr S.J."/>
            <person name="Heiman D."/>
            <person name="Heitman J."/>
            <person name="Kosti I."/>
            <person name="Rossi A."/>
            <person name="Saif S."/>
            <person name="Samalova M."/>
            <person name="Saunders C.W."/>
            <person name="Shea T."/>
            <person name="Summerbell R.C."/>
            <person name="Xu J."/>
            <person name="Young S."/>
            <person name="Zeng Q."/>
            <person name="Birren B.W."/>
            <person name="Cuomo C.A."/>
            <person name="White T.C."/>
        </authorList>
    </citation>
    <scope>NUCLEOTIDE SEQUENCE [LARGE SCALE GENOMIC DNA]</scope>
    <source>
        <strain evidence="12">ATCC MYA-4604 / CBS 118893</strain>
    </source>
</reference>
<organism evidence="12">
    <name type="scientific">Arthroderma gypseum (strain ATCC MYA-4604 / CBS 118893)</name>
    <name type="common">Microsporum gypseum</name>
    <dbReference type="NCBI Taxonomy" id="535722"/>
    <lineage>
        <taxon>Eukaryota</taxon>
        <taxon>Fungi</taxon>
        <taxon>Dikarya</taxon>
        <taxon>Ascomycota</taxon>
        <taxon>Pezizomycotina</taxon>
        <taxon>Eurotiomycetes</taxon>
        <taxon>Eurotiomycetidae</taxon>
        <taxon>Onygenales</taxon>
        <taxon>Arthrodermataceae</taxon>
        <taxon>Nannizzia</taxon>
    </lineage>
</organism>
<gene>
    <name evidence="11" type="ORF">MGYG_04253</name>
</gene>
<dbReference type="OrthoDB" id="79480at2759"/>
<keyword evidence="4" id="KW-0143">Chaperone</keyword>
<dbReference type="InterPro" id="IPR021644">
    <property type="entry name" value="CAF-1_p150_acidic"/>
</dbReference>
<dbReference type="GO" id="GO:0033186">
    <property type="term" value="C:CAF-1 complex"/>
    <property type="evidence" value="ECO:0007669"/>
    <property type="project" value="TreeGrafter"/>
</dbReference>
<evidence type="ECO:0000259" key="8">
    <source>
        <dbReference type="Pfam" id="PF11600"/>
    </source>
</evidence>
<dbReference type="HOGENOM" id="CLU_013392_1_0_1"/>
<dbReference type="GO" id="GO:0006281">
    <property type="term" value="P:DNA repair"/>
    <property type="evidence" value="ECO:0007669"/>
    <property type="project" value="UniProtKB-KW"/>
</dbReference>
<dbReference type="GO" id="GO:0006260">
    <property type="term" value="P:DNA replication"/>
    <property type="evidence" value="ECO:0007669"/>
    <property type="project" value="UniProtKB-KW"/>
</dbReference>
<dbReference type="Pfam" id="PF11600">
    <property type="entry name" value="CAF1A_acidic"/>
    <property type="match status" value="1"/>
</dbReference>
<dbReference type="InParanoid" id="E4URZ2"/>
<dbReference type="InterPro" id="IPR022043">
    <property type="entry name" value="CAF1A_DD"/>
</dbReference>
<evidence type="ECO:0000256" key="4">
    <source>
        <dbReference type="ARBA" id="ARBA00023186"/>
    </source>
</evidence>
<dbReference type="GO" id="GO:0006334">
    <property type="term" value="P:nucleosome assembly"/>
    <property type="evidence" value="ECO:0007669"/>
    <property type="project" value="TreeGrafter"/>
</dbReference>
<dbReference type="AlphaFoldDB" id="E4URZ2"/>
<feature type="compositionally biased region" description="Polar residues" evidence="7">
    <location>
        <begin position="205"/>
        <end position="226"/>
    </location>
</feature>
<feature type="domain" description="Chromatin assembly factor 1 subunit A dimerization" evidence="9">
    <location>
        <begin position="352"/>
        <end position="426"/>
    </location>
</feature>
<feature type="region of interest" description="Disordered" evidence="7">
    <location>
        <begin position="1"/>
        <end position="25"/>
    </location>
</feature>
<dbReference type="PANTHER" id="PTHR15272:SF0">
    <property type="entry name" value="CHROMATIN ASSEMBLY FACTOR 1 SUBUNIT A"/>
    <property type="match status" value="1"/>
</dbReference>
<dbReference type="GeneID" id="10029367"/>
<feature type="compositionally biased region" description="Low complexity" evidence="7">
    <location>
        <begin position="54"/>
        <end position="66"/>
    </location>
</feature>
<dbReference type="InterPro" id="IPR048800">
    <property type="entry name" value="Cac1-like_C"/>
</dbReference>
<feature type="region of interest" description="Disordered" evidence="7">
    <location>
        <begin position="399"/>
        <end position="436"/>
    </location>
</feature>
<feature type="domain" description="Chromatin assembly factor 1 subunit Cac1-like C-terminal" evidence="10">
    <location>
        <begin position="562"/>
        <end position="617"/>
    </location>
</feature>
<evidence type="ECO:0000313" key="12">
    <source>
        <dbReference type="Proteomes" id="UP000002669"/>
    </source>
</evidence>
<evidence type="ECO:0000313" key="11">
    <source>
        <dbReference type="EMBL" id="EFR01249.1"/>
    </source>
</evidence>